<organism evidence="1 2">
    <name type="scientific">Phanerochaete sordida</name>
    <dbReference type="NCBI Taxonomy" id="48140"/>
    <lineage>
        <taxon>Eukaryota</taxon>
        <taxon>Fungi</taxon>
        <taxon>Dikarya</taxon>
        <taxon>Basidiomycota</taxon>
        <taxon>Agaricomycotina</taxon>
        <taxon>Agaricomycetes</taxon>
        <taxon>Polyporales</taxon>
        <taxon>Phanerochaetaceae</taxon>
        <taxon>Phanerochaete</taxon>
    </lineage>
</organism>
<comment type="caution">
    <text evidence="1">The sequence shown here is derived from an EMBL/GenBank/DDBJ whole genome shotgun (WGS) entry which is preliminary data.</text>
</comment>
<evidence type="ECO:0000313" key="1">
    <source>
        <dbReference type="EMBL" id="GJE89503.1"/>
    </source>
</evidence>
<dbReference type="AlphaFoldDB" id="A0A9P3LCQ8"/>
<gene>
    <name evidence="1" type="ORF">PsYK624_056040</name>
</gene>
<dbReference type="EMBL" id="BPQB01000013">
    <property type="protein sequence ID" value="GJE89503.1"/>
    <property type="molecule type" value="Genomic_DNA"/>
</dbReference>
<sequence>MTPGPFPATVDTRTLCSGSNGPELRLLLAGRHEHASRELGRAGGYPLYGAGDEIMAVTEGTIAELHGANVSVVFTLVCHPSPRAAFDYILCGELTYLALA</sequence>
<keyword evidence="2" id="KW-1185">Reference proteome</keyword>
<proteinExistence type="predicted"/>
<evidence type="ECO:0000313" key="2">
    <source>
        <dbReference type="Proteomes" id="UP000703269"/>
    </source>
</evidence>
<accession>A0A9P3LCQ8</accession>
<reference evidence="1 2" key="1">
    <citation type="submission" date="2021-08" db="EMBL/GenBank/DDBJ databases">
        <title>Draft Genome Sequence of Phanerochaete sordida strain YK-624.</title>
        <authorList>
            <person name="Mori T."/>
            <person name="Dohra H."/>
            <person name="Suzuki T."/>
            <person name="Kawagishi H."/>
            <person name="Hirai H."/>
        </authorList>
    </citation>
    <scope>NUCLEOTIDE SEQUENCE [LARGE SCALE GENOMIC DNA]</scope>
    <source>
        <strain evidence="1 2">YK-624</strain>
    </source>
</reference>
<protein>
    <submittedName>
        <fullName evidence="1">Uncharacterized protein</fullName>
    </submittedName>
</protein>
<name>A0A9P3LCQ8_9APHY</name>
<dbReference type="Proteomes" id="UP000703269">
    <property type="component" value="Unassembled WGS sequence"/>
</dbReference>